<keyword evidence="4" id="KW-0175">Coiled coil</keyword>
<organism evidence="6 7">
    <name type="scientific">Pontibacter locisalis</name>
    <dbReference type="NCBI Taxonomy" id="1719035"/>
    <lineage>
        <taxon>Bacteria</taxon>
        <taxon>Pseudomonadati</taxon>
        <taxon>Bacteroidota</taxon>
        <taxon>Cytophagia</taxon>
        <taxon>Cytophagales</taxon>
        <taxon>Hymenobacteraceae</taxon>
        <taxon>Pontibacter</taxon>
    </lineage>
</organism>
<dbReference type="EMBL" id="JBHULU010000021">
    <property type="protein sequence ID" value="MFD2515470.1"/>
    <property type="molecule type" value="Genomic_DNA"/>
</dbReference>
<protein>
    <recommendedName>
        <fullName evidence="8">Tetratricopeptide repeat protein</fullName>
    </recommendedName>
</protein>
<evidence type="ECO:0000256" key="1">
    <source>
        <dbReference type="ARBA" id="ARBA00004245"/>
    </source>
</evidence>
<reference evidence="7" key="1">
    <citation type="journal article" date="2019" name="Int. J. Syst. Evol. Microbiol.">
        <title>The Global Catalogue of Microorganisms (GCM) 10K type strain sequencing project: providing services to taxonomists for standard genome sequencing and annotation.</title>
        <authorList>
            <consortium name="The Broad Institute Genomics Platform"/>
            <consortium name="The Broad Institute Genome Sequencing Center for Infectious Disease"/>
            <person name="Wu L."/>
            <person name="Ma J."/>
        </authorList>
    </citation>
    <scope>NUCLEOTIDE SEQUENCE [LARGE SCALE GENOMIC DNA]</scope>
    <source>
        <strain evidence="7">KCTC 42498</strain>
    </source>
</reference>
<evidence type="ECO:0000313" key="6">
    <source>
        <dbReference type="EMBL" id="MFD2515470.1"/>
    </source>
</evidence>
<feature type="signal peptide" evidence="5">
    <location>
        <begin position="1"/>
        <end position="22"/>
    </location>
</feature>
<dbReference type="Pfam" id="PF06552">
    <property type="entry name" value="TOM20_plant"/>
    <property type="match status" value="1"/>
</dbReference>
<keyword evidence="2" id="KW-0963">Cytoplasm</keyword>
<comment type="caution">
    <text evidence="6">The sequence shown here is derived from an EMBL/GenBank/DDBJ whole genome shotgun (WGS) entry which is preliminary data.</text>
</comment>
<evidence type="ECO:0008006" key="8">
    <source>
        <dbReference type="Google" id="ProtNLM"/>
    </source>
</evidence>
<keyword evidence="7" id="KW-1185">Reference proteome</keyword>
<name>A0ABW5IS11_9BACT</name>
<proteinExistence type="predicted"/>
<sequence length="261" mass="29587">MKRLYKAYIIVFLLCVACPALKADGSSSENEKLLQQAEKLLNNYKDSEALLLYEQVIAASATNYEALCKASFLHSRIGDRYSDETRKLKHFNKARQYAEMAYELDPSDAEANYVMALALSSQAMVSGPKDRLTGINEVKSFLDAALNNNSEHAGAWHILGRWYFKMANLNFAEKAASKFFFGGLCEVVTNKNAADAMENAIKFEPNNIRYHYDLASIYNEMNDTTACITILEKAVTLNLETKEELELSRRCKIMLQEKKKR</sequence>
<evidence type="ECO:0000256" key="4">
    <source>
        <dbReference type="SAM" id="Coils"/>
    </source>
</evidence>
<dbReference type="InterPro" id="IPR011990">
    <property type="entry name" value="TPR-like_helical_dom_sf"/>
</dbReference>
<dbReference type="PANTHER" id="PTHR16056:SF16">
    <property type="entry name" value="REGULATOR OF MICROTUBULE DYNAMICS PROTEIN 1"/>
    <property type="match status" value="1"/>
</dbReference>
<feature type="chain" id="PRO_5046087431" description="Tetratricopeptide repeat protein" evidence="5">
    <location>
        <begin position="23"/>
        <end position="261"/>
    </location>
</feature>
<comment type="subcellular location">
    <subcellularLocation>
        <location evidence="1">Cytoplasm</location>
        <location evidence="1">Cytoskeleton</location>
    </subcellularLocation>
</comment>
<evidence type="ECO:0000313" key="7">
    <source>
        <dbReference type="Proteomes" id="UP001597544"/>
    </source>
</evidence>
<feature type="coiled-coil region" evidence="4">
    <location>
        <begin position="23"/>
        <end position="50"/>
    </location>
</feature>
<dbReference type="Proteomes" id="UP001597544">
    <property type="component" value="Unassembled WGS sequence"/>
</dbReference>
<dbReference type="Gene3D" id="1.25.40.10">
    <property type="entry name" value="Tetratricopeptide repeat domain"/>
    <property type="match status" value="2"/>
</dbReference>
<keyword evidence="5" id="KW-0732">Signal</keyword>
<evidence type="ECO:0000256" key="5">
    <source>
        <dbReference type="SAM" id="SignalP"/>
    </source>
</evidence>
<dbReference type="SUPFAM" id="SSF48452">
    <property type="entry name" value="TPR-like"/>
    <property type="match status" value="1"/>
</dbReference>
<keyword evidence="3" id="KW-0206">Cytoskeleton</keyword>
<dbReference type="RefSeq" id="WP_377510265.1">
    <property type="nucleotide sequence ID" value="NZ_JBHULU010000021.1"/>
</dbReference>
<accession>A0ABW5IS11</accession>
<gene>
    <name evidence="6" type="ORF">ACFSRY_16475</name>
</gene>
<evidence type="ECO:0000256" key="2">
    <source>
        <dbReference type="ARBA" id="ARBA00022490"/>
    </source>
</evidence>
<evidence type="ECO:0000256" key="3">
    <source>
        <dbReference type="ARBA" id="ARBA00023212"/>
    </source>
</evidence>
<dbReference type="PANTHER" id="PTHR16056">
    <property type="entry name" value="REGULATOR OF MICROTUBULE DYNAMICS PROTEIN"/>
    <property type="match status" value="1"/>
</dbReference>